<dbReference type="Proteomes" id="UP000193922">
    <property type="component" value="Unassembled WGS sequence"/>
</dbReference>
<evidence type="ECO:0000313" key="2">
    <source>
        <dbReference type="Proteomes" id="UP000193922"/>
    </source>
</evidence>
<proteinExistence type="predicted"/>
<dbReference type="EMBL" id="MCFD01000015">
    <property type="protein sequence ID" value="ORX66481.1"/>
    <property type="molecule type" value="Genomic_DNA"/>
</dbReference>
<sequence length="290" mass="33718">MTFPRDLIPAESGTDIDWELVAKFVGATELECMECNMYDEGKQHWTYDHQTHTWDLPNRMRDFINNQYPQQLKPNFTAVSIHLWIFQEDCIDMYRRTHGPFKWTNELVTKVKEIRTRGCSNKEIAQYVSPLLTSRHISGKFSCLQRRNAGNTISDQHRKDIRALVDAFVGIIPCRDMPTTVKLAFPSIPAASFHCTIQGYIDSHKFYQDKFKGYENIDLVAQMAANGETATQMANKFDVPLRFIRSILARKPTNTFSKWWTQEETSKLMEYTSSSNGRIDWEMAQYAEKS</sequence>
<keyword evidence="2" id="KW-1185">Reference proteome</keyword>
<protein>
    <submittedName>
        <fullName evidence="1">Uncharacterized protein</fullName>
    </submittedName>
</protein>
<reference evidence="1 2" key="1">
    <citation type="submission" date="2016-07" db="EMBL/GenBank/DDBJ databases">
        <title>Pervasive Adenine N6-methylation of Active Genes in Fungi.</title>
        <authorList>
            <consortium name="DOE Joint Genome Institute"/>
            <person name="Mondo S.J."/>
            <person name="Dannebaum R.O."/>
            <person name="Kuo R.C."/>
            <person name="Labutti K."/>
            <person name="Haridas S."/>
            <person name="Kuo A."/>
            <person name="Salamov A."/>
            <person name="Ahrendt S.R."/>
            <person name="Lipzen A."/>
            <person name="Sullivan W."/>
            <person name="Andreopoulos W.B."/>
            <person name="Clum A."/>
            <person name="Lindquist E."/>
            <person name="Daum C."/>
            <person name="Ramamoorthy G.K."/>
            <person name="Gryganskyi A."/>
            <person name="Culley D."/>
            <person name="Magnuson J.K."/>
            <person name="James T.Y."/>
            <person name="O'Malley M.A."/>
            <person name="Stajich J.E."/>
            <person name="Spatafora J.W."/>
            <person name="Visel A."/>
            <person name="Grigoriev I.V."/>
        </authorList>
    </citation>
    <scope>NUCLEOTIDE SEQUENCE [LARGE SCALE GENOMIC DNA]</scope>
    <source>
        <strain evidence="1 2">ATCC 12442</strain>
    </source>
</reference>
<dbReference type="AlphaFoldDB" id="A0A1Y1VYY8"/>
<dbReference type="GeneID" id="63802403"/>
<dbReference type="RefSeq" id="XP_040740469.1">
    <property type="nucleotide sequence ID" value="XM_040885755.1"/>
</dbReference>
<name>A0A1Y1VYY8_9FUNG</name>
<dbReference type="OrthoDB" id="2143914at2759"/>
<accession>A0A1Y1VYY8</accession>
<comment type="caution">
    <text evidence="1">The sequence shown here is derived from an EMBL/GenBank/DDBJ whole genome shotgun (WGS) entry which is preliminary data.</text>
</comment>
<evidence type="ECO:0000313" key="1">
    <source>
        <dbReference type="EMBL" id="ORX66481.1"/>
    </source>
</evidence>
<gene>
    <name evidence="1" type="ORF">DL89DRAFT_260126</name>
</gene>
<organism evidence="1 2">
    <name type="scientific">Linderina pennispora</name>
    <dbReference type="NCBI Taxonomy" id="61395"/>
    <lineage>
        <taxon>Eukaryota</taxon>
        <taxon>Fungi</taxon>
        <taxon>Fungi incertae sedis</taxon>
        <taxon>Zoopagomycota</taxon>
        <taxon>Kickxellomycotina</taxon>
        <taxon>Kickxellomycetes</taxon>
        <taxon>Kickxellales</taxon>
        <taxon>Kickxellaceae</taxon>
        <taxon>Linderina</taxon>
    </lineage>
</organism>